<dbReference type="CDD" id="cd06171">
    <property type="entry name" value="Sigma70_r4"/>
    <property type="match status" value="1"/>
</dbReference>
<dbReference type="RefSeq" id="WP_140594254.1">
    <property type="nucleotide sequence ID" value="NZ_VFWZ01000004.1"/>
</dbReference>
<accession>A0A504JCB0</accession>
<keyword evidence="9" id="KW-1185">Reference proteome</keyword>
<comment type="caution">
    <text evidence="8">The sequence shown here is derived from an EMBL/GenBank/DDBJ whole genome shotgun (WGS) entry which is preliminary data.</text>
</comment>
<dbReference type="InterPro" id="IPR013324">
    <property type="entry name" value="RNA_pol_sigma_r3/r4-like"/>
</dbReference>
<dbReference type="InterPro" id="IPR039425">
    <property type="entry name" value="RNA_pol_sigma-70-like"/>
</dbReference>
<dbReference type="EMBL" id="VFWZ01000004">
    <property type="protein sequence ID" value="TPN85213.1"/>
    <property type="molecule type" value="Genomic_DNA"/>
</dbReference>
<evidence type="ECO:0000256" key="1">
    <source>
        <dbReference type="ARBA" id="ARBA00010641"/>
    </source>
</evidence>
<dbReference type="InterPro" id="IPR007627">
    <property type="entry name" value="RNA_pol_sigma70_r2"/>
</dbReference>
<dbReference type="Pfam" id="PF04545">
    <property type="entry name" value="Sigma70_r4"/>
    <property type="match status" value="1"/>
</dbReference>
<proteinExistence type="inferred from homology"/>
<evidence type="ECO:0000256" key="5">
    <source>
        <dbReference type="ARBA" id="ARBA00023163"/>
    </source>
</evidence>
<evidence type="ECO:0000313" key="9">
    <source>
        <dbReference type="Proteomes" id="UP000315540"/>
    </source>
</evidence>
<evidence type="ECO:0000259" key="6">
    <source>
        <dbReference type="Pfam" id="PF04542"/>
    </source>
</evidence>
<dbReference type="Proteomes" id="UP000315540">
    <property type="component" value="Unassembled WGS sequence"/>
</dbReference>
<dbReference type="OrthoDB" id="9784272at2"/>
<evidence type="ECO:0000259" key="7">
    <source>
        <dbReference type="Pfam" id="PF04545"/>
    </source>
</evidence>
<dbReference type="InterPro" id="IPR014284">
    <property type="entry name" value="RNA_pol_sigma-70_dom"/>
</dbReference>
<reference evidence="8 9" key="1">
    <citation type="submission" date="2019-06" db="EMBL/GenBank/DDBJ databases">
        <authorList>
            <person name="Meng X."/>
        </authorList>
    </citation>
    <scope>NUCLEOTIDE SEQUENCE [LARGE SCALE GENOMIC DNA]</scope>
    <source>
        <strain evidence="8 9">M625</strain>
    </source>
</reference>
<keyword evidence="5" id="KW-0804">Transcription</keyword>
<protein>
    <submittedName>
        <fullName evidence="8">RNA polymerase sigma factor</fullName>
    </submittedName>
</protein>
<dbReference type="AlphaFoldDB" id="A0A504JCB0"/>
<dbReference type="GO" id="GO:0003677">
    <property type="term" value="F:DNA binding"/>
    <property type="evidence" value="ECO:0007669"/>
    <property type="project" value="UniProtKB-KW"/>
</dbReference>
<dbReference type="InterPro" id="IPR007630">
    <property type="entry name" value="RNA_pol_sigma70_r4"/>
</dbReference>
<feature type="domain" description="RNA polymerase sigma-70 region 4" evidence="7">
    <location>
        <begin position="119"/>
        <end position="167"/>
    </location>
</feature>
<organism evidence="8 9">
    <name type="scientific">Aquimarina algicola</name>
    <dbReference type="NCBI Taxonomy" id="2589995"/>
    <lineage>
        <taxon>Bacteria</taxon>
        <taxon>Pseudomonadati</taxon>
        <taxon>Bacteroidota</taxon>
        <taxon>Flavobacteriia</taxon>
        <taxon>Flavobacteriales</taxon>
        <taxon>Flavobacteriaceae</taxon>
        <taxon>Aquimarina</taxon>
    </lineage>
</organism>
<dbReference type="GO" id="GO:0006352">
    <property type="term" value="P:DNA-templated transcription initiation"/>
    <property type="evidence" value="ECO:0007669"/>
    <property type="project" value="InterPro"/>
</dbReference>
<evidence type="ECO:0000313" key="8">
    <source>
        <dbReference type="EMBL" id="TPN85213.1"/>
    </source>
</evidence>
<dbReference type="Pfam" id="PF04542">
    <property type="entry name" value="Sigma70_r2"/>
    <property type="match status" value="1"/>
</dbReference>
<keyword evidence="4" id="KW-0238">DNA-binding</keyword>
<dbReference type="InterPro" id="IPR036388">
    <property type="entry name" value="WH-like_DNA-bd_sf"/>
</dbReference>
<keyword evidence="3" id="KW-0731">Sigma factor</keyword>
<gene>
    <name evidence="8" type="ORF">FHK87_14385</name>
</gene>
<name>A0A504JCB0_9FLAO</name>
<evidence type="ECO:0000256" key="4">
    <source>
        <dbReference type="ARBA" id="ARBA00023125"/>
    </source>
</evidence>
<dbReference type="Gene3D" id="1.10.1740.10">
    <property type="match status" value="1"/>
</dbReference>
<dbReference type="NCBIfam" id="TIGR02937">
    <property type="entry name" value="sigma70-ECF"/>
    <property type="match status" value="1"/>
</dbReference>
<feature type="domain" description="RNA polymerase sigma-70 region 2" evidence="6">
    <location>
        <begin position="22"/>
        <end position="86"/>
    </location>
</feature>
<dbReference type="SUPFAM" id="SSF88659">
    <property type="entry name" value="Sigma3 and sigma4 domains of RNA polymerase sigma factors"/>
    <property type="match status" value="1"/>
</dbReference>
<sequence>MQDDLGLIKRLQKQDSTALSELYDKYSGALYGIILRICKNETIAQDLLQETFLKIWQKSTTYDPKKGKFFTWSYRIAKNMALNAMRNPNTLIQNQDLSVYNNKTALDAETDVLQLNGSLKKLDPHHQKAIELVYFNGLTHREAHEEMDVPLGTFKSYIRQALKKLRETYQKEFIILWIIIEITMYG</sequence>
<evidence type="ECO:0000256" key="3">
    <source>
        <dbReference type="ARBA" id="ARBA00023082"/>
    </source>
</evidence>
<dbReference type="PANTHER" id="PTHR43133">
    <property type="entry name" value="RNA POLYMERASE ECF-TYPE SIGMA FACTO"/>
    <property type="match status" value="1"/>
</dbReference>
<keyword evidence="2" id="KW-0805">Transcription regulation</keyword>
<dbReference type="Gene3D" id="1.10.10.10">
    <property type="entry name" value="Winged helix-like DNA-binding domain superfamily/Winged helix DNA-binding domain"/>
    <property type="match status" value="1"/>
</dbReference>
<evidence type="ECO:0000256" key="2">
    <source>
        <dbReference type="ARBA" id="ARBA00023015"/>
    </source>
</evidence>
<dbReference type="PANTHER" id="PTHR43133:SF62">
    <property type="entry name" value="RNA POLYMERASE SIGMA FACTOR SIGZ"/>
    <property type="match status" value="1"/>
</dbReference>
<dbReference type="SUPFAM" id="SSF88946">
    <property type="entry name" value="Sigma2 domain of RNA polymerase sigma factors"/>
    <property type="match status" value="1"/>
</dbReference>
<dbReference type="GO" id="GO:0016987">
    <property type="term" value="F:sigma factor activity"/>
    <property type="evidence" value="ECO:0007669"/>
    <property type="project" value="UniProtKB-KW"/>
</dbReference>
<comment type="similarity">
    <text evidence="1">Belongs to the sigma-70 factor family. ECF subfamily.</text>
</comment>
<dbReference type="InterPro" id="IPR013325">
    <property type="entry name" value="RNA_pol_sigma_r2"/>
</dbReference>